<comment type="subcellular location">
    <subcellularLocation>
        <location evidence="1">Membrane</location>
        <topology evidence="1">Multi-pass membrane protein</topology>
    </subcellularLocation>
</comment>
<dbReference type="EMBL" id="BMAT01009310">
    <property type="protein sequence ID" value="GFS03859.1"/>
    <property type="molecule type" value="Genomic_DNA"/>
</dbReference>
<accession>A0AAV4I0T6</accession>
<gene>
    <name evidence="8" type="ORF">ElyMa_004642900</name>
</gene>
<feature type="compositionally biased region" description="Polar residues" evidence="5">
    <location>
        <begin position="57"/>
        <end position="70"/>
    </location>
</feature>
<dbReference type="Proteomes" id="UP000762676">
    <property type="component" value="Unassembled WGS sequence"/>
</dbReference>
<organism evidence="8 9">
    <name type="scientific">Elysia marginata</name>
    <dbReference type="NCBI Taxonomy" id="1093978"/>
    <lineage>
        <taxon>Eukaryota</taxon>
        <taxon>Metazoa</taxon>
        <taxon>Spiralia</taxon>
        <taxon>Lophotrochozoa</taxon>
        <taxon>Mollusca</taxon>
        <taxon>Gastropoda</taxon>
        <taxon>Heterobranchia</taxon>
        <taxon>Euthyneura</taxon>
        <taxon>Panpulmonata</taxon>
        <taxon>Sacoglossa</taxon>
        <taxon>Placobranchoidea</taxon>
        <taxon>Plakobranchidae</taxon>
        <taxon>Elysia</taxon>
    </lineage>
</organism>
<evidence type="ECO:0000256" key="5">
    <source>
        <dbReference type="SAM" id="MobiDB-lite"/>
    </source>
</evidence>
<evidence type="ECO:0000256" key="6">
    <source>
        <dbReference type="SAM" id="Phobius"/>
    </source>
</evidence>
<dbReference type="InterPro" id="IPR002645">
    <property type="entry name" value="STAS_dom"/>
</dbReference>
<dbReference type="PROSITE" id="PS50801">
    <property type="entry name" value="STAS"/>
    <property type="match status" value="1"/>
</dbReference>
<dbReference type="InterPro" id="IPR036513">
    <property type="entry name" value="STAS_dom_sf"/>
</dbReference>
<evidence type="ECO:0000313" key="9">
    <source>
        <dbReference type="Proteomes" id="UP000762676"/>
    </source>
</evidence>
<dbReference type="InterPro" id="IPR001902">
    <property type="entry name" value="SLC26A/SulP_fam"/>
</dbReference>
<comment type="caution">
    <text evidence="8">The sequence shown here is derived from an EMBL/GenBank/DDBJ whole genome shotgun (WGS) entry which is preliminary data.</text>
</comment>
<proteinExistence type="predicted"/>
<evidence type="ECO:0000256" key="1">
    <source>
        <dbReference type="ARBA" id="ARBA00004141"/>
    </source>
</evidence>
<evidence type="ECO:0000256" key="3">
    <source>
        <dbReference type="ARBA" id="ARBA00022989"/>
    </source>
</evidence>
<evidence type="ECO:0000256" key="2">
    <source>
        <dbReference type="ARBA" id="ARBA00022692"/>
    </source>
</evidence>
<feature type="transmembrane region" description="Helical" evidence="6">
    <location>
        <begin position="358"/>
        <end position="375"/>
    </location>
</feature>
<dbReference type="GO" id="GO:0055085">
    <property type="term" value="P:transmembrane transport"/>
    <property type="evidence" value="ECO:0007669"/>
    <property type="project" value="InterPro"/>
</dbReference>
<feature type="compositionally biased region" description="Low complexity" evidence="5">
    <location>
        <begin position="20"/>
        <end position="31"/>
    </location>
</feature>
<dbReference type="InterPro" id="IPR011547">
    <property type="entry name" value="SLC26A/SulP_dom"/>
</dbReference>
<feature type="region of interest" description="Disordered" evidence="5">
    <location>
        <begin position="43"/>
        <end position="110"/>
    </location>
</feature>
<keyword evidence="4 6" id="KW-0472">Membrane</keyword>
<dbReference type="AlphaFoldDB" id="A0AAV4I0T6"/>
<dbReference type="Pfam" id="PF01740">
    <property type="entry name" value="STAS"/>
    <property type="match status" value="1"/>
</dbReference>
<protein>
    <submittedName>
        <fullName evidence="8">Sulfate transporter-like</fullName>
    </submittedName>
</protein>
<evidence type="ECO:0000313" key="8">
    <source>
        <dbReference type="EMBL" id="GFS03859.1"/>
    </source>
</evidence>
<evidence type="ECO:0000256" key="4">
    <source>
        <dbReference type="ARBA" id="ARBA00023136"/>
    </source>
</evidence>
<reference evidence="8 9" key="1">
    <citation type="journal article" date="2021" name="Elife">
        <title>Chloroplast acquisition without the gene transfer in kleptoplastic sea slugs, Plakobranchus ocellatus.</title>
        <authorList>
            <person name="Maeda T."/>
            <person name="Takahashi S."/>
            <person name="Yoshida T."/>
            <person name="Shimamura S."/>
            <person name="Takaki Y."/>
            <person name="Nagai Y."/>
            <person name="Toyoda A."/>
            <person name="Suzuki Y."/>
            <person name="Arimoto A."/>
            <person name="Ishii H."/>
            <person name="Satoh N."/>
            <person name="Nishiyama T."/>
            <person name="Hasebe M."/>
            <person name="Maruyama T."/>
            <person name="Minagawa J."/>
            <person name="Obokata J."/>
            <person name="Shigenobu S."/>
        </authorList>
    </citation>
    <scope>NUCLEOTIDE SEQUENCE [LARGE SCALE GENOMIC DNA]</scope>
</reference>
<name>A0AAV4I0T6_9GAST</name>
<sequence length="565" mass="62282">MNKKDELQVPNDSNVHQDRGSVSSGRGSVSSNRSFLATILAVASNQKSAHSSKTDVNKSTPESHSPTMGKSPSDELSMVSSMSESVPESASVETVQADHPHKPKSRTQRSLSFRLDDDVPRTIIRVKRAAYTYDEIEKHYLHVCSNEVEDIDWNCPPLDRMIPSLHYAKTYSFRKDFISDLAGGLSVACLHLPQGLAYGLLANLTPISGVYTSLFSVLIYVVFGTVPHMSMGTNAVLALITGAAVEREADRILASDSMQKPKISGDPTSATVDSKERMNIKMGVAMTSTFQCGLILLLMGLLRMGILTNYMPSSFVGGFTSAAALHIAITNVPRIYQVSRTDFVVWVSTWLSTTFGDLEYGICTGILMAALGFMVNNQMIKGDLVVRSTKEDLLVPGLGRAWTRHIEKTRIFYFPSQLFFANAESFKRQLYEQVFDPTVPSSHHGVYAPTNVLTGIQNLILDCSAMTYIDIDGLNMLKTVVIRYHNVGVQVMMARCPRTTMDTLERGDFFSILPRSMVYHEVLDALARETIIQSGSRTPRGYLSPRLGRVSTADLVLARSSTSIF</sequence>
<feature type="domain" description="STAS" evidence="7">
    <location>
        <begin position="411"/>
        <end position="529"/>
    </location>
</feature>
<feature type="transmembrane region" description="Helical" evidence="6">
    <location>
        <begin position="284"/>
        <end position="306"/>
    </location>
</feature>
<dbReference type="Pfam" id="PF00916">
    <property type="entry name" value="Sulfate_transp"/>
    <property type="match status" value="1"/>
</dbReference>
<feature type="transmembrane region" description="Helical" evidence="6">
    <location>
        <begin position="196"/>
        <end position="223"/>
    </location>
</feature>
<dbReference type="SUPFAM" id="SSF52091">
    <property type="entry name" value="SpoIIaa-like"/>
    <property type="match status" value="1"/>
</dbReference>
<dbReference type="Gene3D" id="3.30.750.24">
    <property type="entry name" value="STAS domain"/>
    <property type="match status" value="1"/>
</dbReference>
<keyword evidence="2 6" id="KW-0812">Transmembrane</keyword>
<keyword evidence="9" id="KW-1185">Reference proteome</keyword>
<evidence type="ECO:0000259" key="7">
    <source>
        <dbReference type="PROSITE" id="PS50801"/>
    </source>
</evidence>
<dbReference type="PANTHER" id="PTHR11814">
    <property type="entry name" value="SULFATE TRANSPORTER"/>
    <property type="match status" value="1"/>
</dbReference>
<dbReference type="CDD" id="cd07042">
    <property type="entry name" value="STAS_SulP_like_sulfate_transporter"/>
    <property type="match status" value="1"/>
</dbReference>
<feature type="compositionally biased region" description="Low complexity" evidence="5">
    <location>
        <begin position="74"/>
        <end position="95"/>
    </location>
</feature>
<dbReference type="GO" id="GO:0016020">
    <property type="term" value="C:membrane"/>
    <property type="evidence" value="ECO:0007669"/>
    <property type="project" value="UniProtKB-SubCell"/>
</dbReference>
<feature type="region of interest" description="Disordered" evidence="5">
    <location>
        <begin position="1"/>
        <end position="31"/>
    </location>
</feature>
<keyword evidence="3 6" id="KW-1133">Transmembrane helix</keyword>